<comment type="caution">
    <text evidence="2">The sequence shown here is derived from an EMBL/GenBank/DDBJ whole genome shotgun (WGS) entry which is preliminary data.</text>
</comment>
<dbReference type="Proteomes" id="UP000266389">
    <property type="component" value="Unassembled WGS sequence"/>
</dbReference>
<evidence type="ECO:0000313" key="3">
    <source>
        <dbReference type="Proteomes" id="UP000266389"/>
    </source>
</evidence>
<accession>A0A395LVU0</accession>
<dbReference type="AlphaFoldDB" id="A0A395LVU0"/>
<reference evidence="2 3" key="1">
    <citation type="journal article" date="2011" name="ISME J.">
        <title>Community ecology of hot spring cyanobacterial mats: predominant populations and their functional potential.</title>
        <authorList>
            <person name="Klatt C.G."/>
            <person name="Wood J.M."/>
            <person name="Rusch D.B."/>
            <person name="Bateson M.M."/>
            <person name="Hamamura N."/>
            <person name="Heidelberg J.F."/>
            <person name="Grossman A.R."/>
            <person name="Bhaya D."/>
            <person name="Cohan F.M."/>
            <person name="Kuhl M."/>
            <person name="Bryant D.A."/>
            <person name="Ward D.M."/>
        </authorList>
    </citation>
    <scope>NUCLEOTIDE SEQUENCE [LARGE SCALE GENOMIC DNA]</scope>
    <source>
        <strain evidence="2">OS</strain>
    </source>
</reference>
<dbReference type="Pfam" id="PF01584">
    <property type="entry name" value="CheW"/>
    <property type="match status" value="1"/>
</dbReference>
<feature type="domain" description="CheW-like" evidence="1">
    <location>
        <begin position="13"/>
        <end position="147"/>
    </location>
</feature>
<proteinExistence type="predicted"/>
<dbReference type="GO" id="GO:0006935">
    <property type="term" value="P:chemotaxis"/>
    <property type="evidence" value="ECO:0007669"/>
    <property type="project" value="InterPro"/>
</dbReference>
<dbReference type="SUPFAM" id="SSF50341">
    <property type="entry name" value="CheW-like"/>
    <property type="match status" value="1"/>
</dbReference>
<gene>
    <name evidence="2" type="ORF">D0433_14235</name>
</gene>
<dbReference type="PROSITE" id="PS50851">
    <property type="entry name" value="CHEW"/>
    <property type="match status" value="1"/>
</dbReference>
<evidence type="ECO:0000259" key="1">
    <source>
        <dbReference type="PROSITE" id="PS50851"/>
    </source>
</evidence>
<evidence type="ECO:0000313" key="2">
    <source>
        <dbReference type="EMBL" id="RFM22820.1"/>
    </source>
</evidence>
<dbReference type="GO" id="GO:0007165">
    <property type="term" value="P:signal transduction"/>
    <property type="evidence" value="ECO:0007669"/>
    <property type="project" value="InterPro"/>
</dbReference>
<protein>
    <recommendedName>
        <fullName evidence="1">CheW-like domain-containing protein</fullName>
    </recommendedName>
</protein>
<sequence>MISADQHSVSTYSGEAAIVEIGGRLFGIDTAAIKSISEMALQDERLIVEPYFGSYLYQGTKIPLLNLADFFSLKSSLPEKIFVIVTSTEIPFSILVSSILGRFRSEQTFELPQEAFRYPQLYPFAFEFNGSHLLLIDVRRAFQCMTEYVQDLGQL</sequence>
<name>A0A395LVU0_9BACT</name>
<dbReference type="InterPro" id="IPR002545">
    <property type="entry name" value="CheW-lke_dom"/>
</dbReference>
<organism evidence="2 3">
    <name type="scientific">Candidatus Thermochlorobacter aerophilus</name>
    <dbReference type="NCBI Taxonomy" id="1868324"/>
    <lineage>
        <taxon>Bacteria</taxon>
        <taxon>Pseudomonadati</taxon>
        <taxon>Chlorobiota</taxon>
        <taxon>Chlorobiia</taxon>
        <taxon>Chlorobiales</taxon>
        <taxon>Candidatus Thermochlorobacteriaceae</taxon>
        <taxon>Candidatus Thermochlorobacter</taxon>
    </lineage>
</organism>
<dbReference type="InterPro" id="IPR036061">
    <property type="entry name" value="CheW-like_dom_sf"/>
</dbReference>
<dbReference type="EMBL" id="PHFL01000074">
    <property type="protein sequence ID" value="RFM22820.1"/>
    <property type="molecule type" value="Genomic_DNA"/>
</dbReference>